<dbReference type="Proteomes" id="UP001162131">
    <property type="component" value="Unassembled WGS sequence"/>
</dbReference>
<comment type="caution">
    <text evidence="2">The sequence shown here is derived from an EMBL/GenBank/DDBJ whole genome shotgun (WGS) entry which is preliminary data.</text>
</comment>
<sequence length="600" mass="67308">MSLSPNRHKRTETNIEKKILRTTFITHENNLQALNSGQAKASPSNSQLWQSNSSDSFSSSQYLSPHISAIKGMENFWFAIQQEESSESISNEISEFPSYYDIILNANPGDTINLPAEKIIMKEILIAKPITIKGTAGSVLEIQNGSITIDFGQNHYSQSRATLCEINIIYTVTPAKIEQTETKQPFGLFIINGNNTTLEVRDCQIKSNNSIRESNEFWIEIEDVCFWVNGNGYKKKYSPELVRFKSILYVKSCNISHFHEALIGGVNSSVVIEKSHISNIRGSGVKMINPRELNIHQAKFTKCAGYGVDLRIVPFAHGHSGQSSHSTSTDSFLIQQMRSISIHMTTFKSCGDNSIHIWGEIAVNFPGRITVTQCKITNCKREGLSVQHICVSDLQIIDNEFKENQKTGIWIQKVRKTDKESLIILNGNISAGSSAGYGVYFYDTSITMNKCECSGNALGGAMIVARKDFDGKSIEFKECRIFKNEKNGVSIFEFYRGKIKMKDTQVFENSMSGICVFPEVKLEILQAELYLKRCYVGRNKQFGVMAYQVACNLVGTIMEENTIGPLLIDKNVKKPAKRKREKLAHKIPERKVCKGNCGIL</sequence>
<name>A0AAU9IEN1_9CILI</name>
<keyword evidence="3" id="KW-1185">Reference proteome</keyword>
<reference evidence="2" key="1">
    <citation type="submission" date="2021-09" db="EMBL/GenBank/DDBJ databases">
        <authorList>
            <consortium name="AG Swart"/>
            <person name="Singh M."/>
            <person name="Singh A."/>
            <person name="Seah K."/>
            <person name="Emmerich C."/>
        </authorList>
    </citation>
    <scope>NUCLEOTIDE SEQUENCE</scope>
    <source>
        <strain evidence="2">ATCC30299</strain>
    </source>
</reference>
<dbReference type="InterPro" id="IPR039448">
    <property type="entry name" value="Beta_helix"/>
</dbReference>
<dbReference type="Pfam" id="PF13229">
    <property type="entry name" value="Beta_helix"/>
    <property type="match status" value="1"/>
</dbReference>
<evidence type="ECO:0000259" key="1">
    <source>
        <dbReference type="Pfam" id="PF13229"/>
    </source>
</evidence>
<evidence type="ECO:0000313" key="3">
    <source>
        <dbReference type="Proteomes" id="UP001162131"/>
    </source>
</evidence>
<protein>
    <recommendedName>
        <fullName evidence="1">Right handed beta helix domain-containing protein</fullName>
    </recommendedName>
</protein>
<dbReference type="InterPro" id="IPR012334">
    <property type="entry name" value="Pectin_lyas_fold"/>
</dbReference>
<accession>A0AAU9IEN1</accession>
<feature type="domain" description="Right handed beta helix" evidence="1">
    <location>
        <begin position="363"/>
        <end position="516"/>
    </location>
</feature>
<proteinExistence type="predicted"/>
<dbReference type="AlphaFoldDB" id="A0AAU9IEN1"/>
<dbReference type="Gene3D" id="2.160.20.10">
    <property type="entry name" value="Single-stranded right-handed beta-helix, Pectin lyase-like"/>
    <property type="match status" value="1"/>
</dbReference>
<evidence type="ECO:0000313" key="2">
    <source>
        <dbReference type="EMBL" id="CAG9311722.1"/>
    </source>
</evidence>
<gene>
    <name evidence="2" type="ORF">BSTOLATCC_MIC4005</name>
</gene>
<dbReference type="EMBL" id="CAJZBQ010000004">
    <property type="protein sequence ID" value="CAG9311722.1"/>
    <property type="molecule type" value="Genomic_DNA"/>
</dbReference>
<dbReference type="SMART" id="SM00710">
    <property type="entry name" value="PbH1"/>
    <property type="match status" value="4"/>
</dbReference>
<dbReference type="InterPro" id="IPR006626">
    <property type="entry name" value="PbH1"/>
</dbReference>
<organism evidence="2 3">
    <name type="scientific">Blepharisma stoltei</name>
    <dbReference type="NCBI Taxonomy" id="1481888"/>
    <lineage>
        <taxon>Eukaryota</taxon>
        <taxon>Sar</taxon>
        <taxon>Alveolata</taxon>
        <taxon>Ciliophora</taxon>
        <taxon>Postciliodesmatophora</taxon>
        <taxon>Heterotrichea</taxon>
        <taxon>Heterotrichida</taxon>
        <taxon>Blepharismidae</taxon>
        <taxon>Blepharisma</taxon>
    </lineage>
</organism>
<dbReference type="SUPFAM" id="SSF51126">
    <property type="entry name" value="Pectin lyase-like"/>
    <property type="match status" value="1"/>
</dbReference>
<dbReference type="InterPro" id="IPR011050">
    <property type="entry name" value="Pectin_lyase_fold/virulence"/>
</dbReference>